<dbReference type="Proteomes" id="UP000004080">
    <property type="component" value="Unassembled WGS sequence"/>
</dbReference>
<comment type="caution">
    <text evidence="2">The sequence shown here is derived from an EMBL/GenBank/DDBJ whole genome shotgun (WGS) entry which is preliminary data.</text>
</comment>
<dbReference type="OrthoDB" id="2428514at2"/>
<keyword evidence="1" id="KW-0472">Membrane</keyword>
<accession>I8UBN8</accession>
<evidence type="ECO:0000313" key="2">
    <source>
        <dbReference type="EMBL" id="EIT84213.1"/>
    </source>
</evidence>
<dbReference type="PATRIC" id="fig|1196324.3.peg.3366"/>
<reference evidence="2 3" key="1">
    <citation type="journal article" date="2012" name="J. Bacteriol.">
        <title>Genome of Bacillus macauensis ZFHKF-1, a Long-Chain-Forming Bacterium.</title>
        <authorList>
            <person name="Cai L."/>
            <person name="Zhang T."/>
        </authorList>
    </citation>
    <scope>NUCLEOTIDE SEQUENCE [LARGE SCALE GENOMIC DNA]</scope>
    <source>
        <strain evidence="2 3">ZFHKF-1</strain>
    </source>
</reference>
<dbReference type="eggNOG" id="ENOG5033FB3">
    <property type="taxonomic scope" value="Bacteria"/>
</dbReference>
<keyword evidence="3" id="KW-1185">Reference proteome</keyword>
<organism evidence="2 3">
    <name type="scientific">Fictibacillus macauensis ZFHKF-1</name>
    <dbReference type="NCBI Taxonomy" id="1196324"/>
    <lineage>
        <taxon>Bacteria</taxon>
        <taxon>Bacillati</taxon>
        <taxon>Bacillota</taxon>
        <taxon>Bacilli</taxon>
        <taxon>Bacillales</taxon>
        <taxon>Fictibacillaceae</taxon>
        <taxon>Fictibacillus</taxon>
    </lineage>
</organism>
<dbReference type="EMBL" id="AKKV01000037">
    <property type="protein sequence ID" value="EIT84213.1"/>
    <property type="molecule type" value="Genomic_DNA"/>
</dbReference>
<keyword evidence="1" id="KW-0812">Transmembrane</keyword>
<protein>
    <recommendedName>
        <fullName evidence="4">DUF3899 domain-containing protein</fullName>
    </recommendedName>
</protein>
<dbReference type="AlphaFoldDB" id="I8UBN8"/>
<sequence length="106" mass="11839">MKKLITSFITLGILVAISYAISFFTDANFIDFTFFVGLCVSSAMWFFNSKGGFSSRSTALSMQSTTGMKVEAEKFTFNPSVAFITSVSFTVLSLVATFIYYRNYFI</sequence>
<proteinExistence type="predicted"/>
<evidence type="ECO:0000256" key="1">
    <source>
        <dbReference type="SAM" id="Phobius"/>
    </source>
</evidence>
<feature type="transmembrane region" description="Helical" evidence="1">
    <location>
        <begin position="30"/>
        <end position="47"/>
    </location>
</feature>
<gene>
    <name evidence="2" type="ORF">A374_16458</name>
</gene>
<evidence type="ECO:0000313" key="3">
    <source>
        <dbReference type="Proteomes" id="UP000004080"/>
    </source>
</evidence>
<keyword evidence="1" id="KW-1133">Transmembrane helix</keyword>
<evidence type="ECO:0008006" key="4">
    <source>
        <dbReference type="Google" id="ProtNLM"/>
    </source>
</evidence>
<name>I8UBN8_9BACL</name>
<feature type="transmembrane region" description="Helical" evidence="1">
    <location>
        <begin position="81"/>
        <end position="101"/>
    </location>
</feature>
<dbReference type="RefSeq" id="WP_007203364.1">
    <property type="nucleotide sequence ID" value="NZ_AKKV01000037.1"/>
</dbReference>